<comment type="caution">
    <text evidence="2">The sequence shown here is derived from an EMBL/GenBank/DDBJ whole genome shotgun (WGS) entry which is preliminary data.</text>
</comment>
<name>A0A7X6AWK6_STRMQ</name>
<evidence type="ECO:0000313" key="2">
    <source>
        <dbReference type="EMBL" id="NIY65529.1"/>
    </source>
</evidence>
<reference evidence="2 3" key="1">
    <citation type="submission" date="2020-02" db="EMBL/GenBank/DDBJ databases">
        <title>Streptomyces malaysiensis DSM14702 (JHCC583434, PFL_A843) Genome sequencing and assembly.</title>
        <authorList>
            <person name="Samborskyy M."/>
        </authorList>
    </citation>
    <scope>NUCLEOTIDE SEQUENCE [LARGE SCALE GENOMIC DNA]</scope>
    <source>
        <strain evidence="2 3">DSM 14702</strain>
    </source>
</reference>
<evidence type="ECO:0000313" key="3">
    <source>
        <dbReference type="Proteomes" id="UP000536624"/>
    </source>
</evidence>
<feature type="compositionally biased region" description="Polar residues" evidence="1">
    <location>
        <begin position="85"/>
        <end position="94"/>
    </location>
</feature>
<accession>A0A7X6AWK6</accession>
<sequence>MKVSQLVGVRLLGGHDLLAQAGELHRVLDAAADQELAVQVLFQLADLQGHRARIEVRVAGERCEGGIADCFQEAAQTPLSTFGSCRWPQQSRKASQPRCRGSGCPAQQA</sequence>
<protein>
    <submittedName>
        <fullName evidence="2">ABC transporter</fullName>
    </submittedName>
</protein>
<evidence type="ECO:0000256" key="1">
    <source>
        <dbReference type="SAM" id="MobiDB-lite"/>
    </source>
</evidence>
<dbReference type="AlphaFoldDB" id="A0A7X6AWK6"/>
<feature type="region of interest" description="Disordered" evidence="1">
    <location>
        <begin position="85"/>
        <end position="109"/>
    </location>
</feature>
<dbReference type="Proteomes" id="UP000536624">
    <property type="component" value="Unassembled WGS sequence"/>
</dbReference>
<dbReference type="EMBL" id="JAALLH010000001">
    <property type="protein sequence ID" value="NIY65529.1"/>
    <property type="molecule type" value="Genomic_DNA"/>
</dbReference>
<gene>
    <name evidence="2" type="ORF">SMALB_3530</name>
</gene>
<organism evidence="2 3">
    <name type="scientific">Streptomyces malaysiensis</name>
    <dbReference type="NCBI Taxonomy" id="92644"/>
    <lineage>
        <taxon>Bacteria</taxon>
        <taxon>Bacillati</taxon>
        <taxon>Actinomycetota</taxon>
        <taxon>Actinomycetes</taxon>
        <taxon>Kitasatosporales</taxon>
        <taxon>Streptomycetaceae</taxon>
        <taxon>Streptomyces</taxon>
        <taxon>Streptomyces violaceusniger group</taxon>
    </lineage>
</organism>
<proteinExistence type="predicted"/>